<evidence type="ECO:0000256" key="7">
    <source>
        <dbReference type="ARBA" id="ARBA00022519"/>
    </source>
</evidence>
<dbReference type="InterPro" id="IPR000185">
    <property type="entry name" value="SecA"/>
</dbReference>
<evidence type="ECO:0000256" key="14">
    <source>
        <dbReference type="ARBA" id="ARBA00023010"/>
    </source>
</evidence>
<evidence type="ECO:0000256" key="15">
    <source>
        <dbReference type="ARBA" id="ARBA00023136"/>
    </source>
</evidence>
<evidence type="ECO:0000256" key="1">
    <source>
        <dbReference type="ARBA" id="ARBA00001947"/>
    </source>
</evidence>
<comment type="cofactor">
    <cofactor evidence="1">
        <name>Zn(2+)</name>
        <dbReference type="ChEBI" id="CHEBI:29105"/>
    </cofactor>
</comment>
<evidence type="ECO:0000259" key="19">
    <source>
        <dbReference type="PROSITE" id="PS51192"/>
    </source>
</evidence>
<evidence type="ECO:0000259" key="21">
    <source>
        <dbReference type="PROSITE" id="PS51196"/>
    </source>
</evidence>
<reference evidence="22 23" key="1">
    <citation type="submission" date="2023-09" db="EMBL/GenBank/DDBJ databases">
        <authorList>
            <person name="Rey-Velasco X."/>
        </authorList>
    </citation>
    <scope>NUCLEOTIDE SEQUENCE [LARGE SCALE GENOMIC DNA]</scope>
    <source>
        <strain evidence="22 23">W345</strain>
    </source>
</reference>
<dbReference type="Pfam" id="PF07516">
    <property type="entry name" value="SecA_SW"/>
    <property type="match status" value="1"/>
</dbReference>
<keyword evidence="14 16" id="KW-0811">Translocation</keyword>
<feature type="domain" description="Helicase C-terminal" evidence="20">
    <location>
        <begin position="433"/>
        <end position="630"/>
    </location>
</feature>
<dbReference type="PROSITE" id="PS51192">
    <property type="entry name" value="HELICASE_ATP_BIND_1"/>
    <property type="match status" value="1"/>
</dbReference>
<comment type="caution">
    <text evidence="22">The sequence shown here is derived from an EMBL/GenBank/DDBJ whole genome shotgun (WGS) entry which is preliminary data.</text>
</comment>
<dbReference type="Proteomes" id="UP001254608">
    <property type="component" value="Unassembled WGS sequence"/>
</dbReference>
<keyword evidence="7" id="KW-0997">Cell inner membrane</keyword>
<accession>A0ABU2WMD2</accession>
<evidence type="ECO:0000313" key="22">
    <source>
        <dbReference type="EMBL" id="MDT0498481.1"/>
    </source>
</evidence>
<evidence type="ECO:0000256" key="11">
    <source>
        <dbReference type="ARBA" id="ARBA00022840"/>
    </source>
</evidence>
<gene>
    <name evidence="16 22" type="primary">secA</name>
    <name evidence="22" type="ORF">RM530_14105</name>
</gene>
<comment type="similarity">
    <text evidence="3 16 17">Belongs to the SecA family.</text>
</comment>
<evidence type="ECO:0000256" key="6">
    <source>
        <dbReference type="ARBA" id="ARBA00022490"/>
    </source>
</evidence>
<comment type="subcellular location">
    <subcellularLocation>
        <location evidence="16">Cell membrane</location>
        <topology evidence="16">Peripheral membrane protein</topology>
        <orientation evidence="16">Cytoplasmic side</orientation>
    </subcellularLocation>
    <subcellularLocation>
        <location evidence="16">Cytoplasm</location>
    </subcellularLocation>
    <subcellularLocation>
        <location evidence="2">Membrane</location>
        <topology evidence="2">Peripheral membrane protein</topology>
    </subcellularLocation>
    <text evidence="16">Distribution is 50-50.</text>
</comment>
<evidence type="ECO:0000256" key="4">
    <source>
        <dbReference type="ARBA" id="ARBA00022448"/>
    </source>
</evidence>
<dbReference type="RefSeq" id="WP_311365894.1">
    <property type="nucleotide sequence ID" value="NZ_JAVRIC010000022.1"/>
</dbReference>
<dbReference type="InterPro" id="IPR011116">
    <property type="entry name" value="SecA_Wing/Scaffold"/>
</dbReference>
<feature type="compositionally biased region" description="Basic residues" evidence="18">
    <location>
        <begin position="919"/>
        <end position="929"/>
    </location>
</feature>
<dbReference type="InterPro" id="IPR014018">
    <property type="entry name" value="SecA_motor_DEAD"/>
</dbReference>
<keyword evidence="5 16" id="KW-1003">Cell membrane</keyword>
<dbReference type="Gene3D" id="3.90.1440.10">
    <property type="entry name" value="SecA, preprotein cross-linking domain"/>
    <property type="match status" value="1"/>
</dbReference>
<keyword evidence="15 16" id="KW-0472">Membrane</keyword>
<keyword evidence="11 16" id="KW-0067">ATP-binding</keyword>
<dbReference type="InterPro" id="IPR020937">
    <property type="entry name" value="SecA_CS"/>
</dbReference>
<keyword evidence="4 16" id="KW-0813">Transport</keyword>
<evidence type="ECO:0000313" key="23">
    <source>
        <dbReference type="Proteomes" id="UP001254608"/>
    </source>
</evidence>
<feature type="compositionally biased region" description="Low complexity" evidence="18">
    <location>
        <begin position="850"/>
        <end position="862"/>
    </location>
</feature>
<evidence type="ECO:0000259" key="20">
    <source>
        <dbReference type="PROSITE" id="PS51194"/>
    </source>
</evidence>
<keyword evidence="23" id="KW-1185">Reference proteome</keyword>
<feature type="domain" description="SecA family profile" evidence="21">
    <location>
        <begin position="3"/>
        <end position="614"/>
    </location>
</feature>
<dbReference type="PANTHER" id="PTHR30612:SF0">
    <property type="entry name" value="CHLOROPLAST PROTEIN-TRANSPORTING ATPASE"/>
    <property type="match status" value="1"/>
</dbReference>
<dbReference type="CDD" id="cd18803">
    <property type="entry name" value="SF2_C_secA"/>
    <property type="match status" value="1"/>
</dbReference>
<dbReference type="PROSITE" id="PS01312">
    <property type="entry name" value="SECA"/>
    <property type="match status" value="1"/>
</dbReference>
<organism evidence="22 23">
    <name type="scientific">Banduia mediterranea</name>
    <dbReference type="NCBI Taxonomy" id="3075609"/>
    <lineage>
        <taxon>Bacteria</taxon>
        <taxon>Pseudomonadati</taxon>
        <taxon>Pseudomonadota</taxon>
        <taxon>Gammaproteobacteria</taxon>
        <taxon>Nevskiales</taxon>
        <taxon>Algiphilaceae</taxon>
        <taxon>Banduia</taxon>
    </lineage>
</organism>
<dbReference type="PROSITE" id="PS51196">
    <property type="entry name" value="SECA_MOTOR_DEAD"/>
    <property type="match status" value="1"/>
</dbReference>
<evidence type="ECO:0000256" key="9">
    <source>
        <dbReference type="ARBA" id="ARBA00022741"/>
    </source>
</evidence>
<feature type="binding site" evidence="16">
    <location>
        <position position="507"/>
    </location>
    <ligand>
        <name>ATP</name>
        <dbReference type="ChEBI" id="CHEBI:30616"/>
    </ligand>
</feature>
<keyword evidence="8" id="KW-0479">Metal-binding</keyword>
<dbReference type="InterPro" id="IPR001650">
    <property type="entry name" value="Helicase_C-like"/>
</dbReference>
<evidence type="ECO:0000256" key="17">
    <source>
        <dbReference type="RuleBase" id="RU003874"/>
    </source>
</evidence>
<keyword evidence="13 16" id="KW-1278">Translocase</keyword>
<dbReference type="SUPFAM" id="SSF81886">
    <property type="entry name" value="Helical scaffold and wing domains of SecA"/>
    <property type="match status" value="1"/>
</dbReference>
<evidence type="ECO:0000256" key="3">
    <source>
        <dbReference type="ARBA" id="ARBA00007650"/>
    </source>
</evidence>
<dbReference type="InterPro" id="IPR027417">
    <property type="entry name" value="P-loop_NTPase"/>
</dbReference>
<dbReference type="PRINTS" id="PR00906">
    <property type="entry name" value="SECA"/>
</dbReference>
<feature type="binding site" evidence="16">
    <location>
        <begin position="105"/>
        <end position="109"/>
    </location>
    <ligand>
        <name>ATP</name>
        <dbReference type="ChEBI" id="CHEBI:30616"/>
    </ligand>
</feature>
<feature type="binding site" evidence="16">
    <location>
        <position position="87"/>
    </location>
    <ligand>
        <name>ATP</name>
        <dbReference type="ChEBI" id="CHEBI:30616"/>
    </ligand>
</feature>
<keyword evidence="10" id="KW-0862">Zinc</keyword>
<sequence>MLNNLLARMFGSRNQRILKGLDSLVAQVNALDAEMSALGDEALAAKTPYFRERLAKGETLDQIMPEAFAVVREAGKRVLGMRHFDVQLIGGAIMHAGKIAEMKTGEGKTLVATLAAYLNALPGKGVHIVTVNDYLARRDSEWMGRIYRFLGMSVGVVVPNQPATEKREAYQADITYATNNELGFDYLRDNMAFRTEDKAQRGHAFAIIDEVDSILIDEARTPLIISGPTDDKPDLYVKINVLVPRLTKQDEEEGPGDYSVDEKGKQVHLTEEGFEHVEELMQEAGLLGEGESLYDAQHIVLMHHLNAALRAHLLYKRDVEYIVRNGQVIIIDEFTGRMMAGRRWSDGLHQAIEAKEGVPIQQENQTLASITFQNYFRLYEKLSGMTGTADTEAYEFQTIYNLEVVVIPPNRPMARKDDGDLVFMTAREKFNAVVEQIVDASKREQPVLVGTASIETSELLSQLLNQNNIRHEVLNAKQHEREAEIIAQAGRPGSVTIATNMAGRGTDIVLGGSLDAELAKVPEDDVTARERIKADWKISHDKALAAGGLCVIGSERHESRRIDNQLRGRSGRQGDPGASSFYLSLEDTLMRIFTPPRMRAMLQRLGMQEGEAIEHKWVTRAIETAQRKVEAHNFDIRKHLLDYDNVANDQRKVVYELRDELMSADRVSPMIDEIRKDVSNAVIDAYIPPQSIEDLWDKAGLEEAMQRDFQLEVPIQKWLDEEKSLNEQGLRERLAKMIDEAYVAKKERVGAAVLEHFEKAISLNVLDRLWREHLAAMDFLRQGINLRAYAQRDPKQEFKREAFTLFNDMLSRFKHEVITILAKVQIQTEAEVEAVEAQRQAPKQIVMQHAEAPSFSQSEAEAPPSPSPPPSPPPPPPSAAAGGRPLNVAPPRIQPKPETVVRDMPKVGRNDPCPCGSGKKFKQCHGKLA</sequence>
<dbReference type="HAMAP" id="MF_01382">
    <property type="entry name" value="SecA"/>
    <property type="match status" value="1"/>
</dbReference>
<dbReference type="Pfam" id="PF21090">
    <property type="entry name" value="P-loop_SecA"/>
    <property type="match status" value="1"/>
</dbReference>
<dbReference type="Pfam" id="PF07517">
    <property type="entry name" value="SecA_DEAD"/>
    <property type="match status" value="1"/>
</dbReference>
<evidence type="ECO:0000256" key="16">
    <source>
        <dbReference type="HAMAP-Rule" id="MF_01382"/>
    </source>
</evidence>
<dbReference type="CDD" id="cd17928">
    <property type="entry name" value="DEXDc_SecA"/>
    <property type="match status" value="1"/>
</dbReference>
<feature type="region of interest" description="Disordered" evidence="18">
    <location>
        <begin position="848"/>
        <end position="929"/>
    </location>
</feature>
<evidence type="ECO:0000256" key="18">
    <source>
        <dbReference type="SAM" id="MobiDB-lite"/>
    </source>
</evidence>
<dbReference type="SUPFAM" id="SSF81767">
    <property type="entry name" value="Pre-protein crosslinking domain of SecA"/>
    <property type="match status" value="1"/>
</dbReference>
<dbReference type="SMART" id="SM00958">
    <property type="entry name" value="SecA_PP_bind"/>
    <property type="match status" value="1"/>
</dbReference>
<dbReference type="InterPro" id="IPR036670">
    <property type="entry name" value="SecA_X-link_sf"/>
</dbReference>
<dbReference type="Pfam" id="PF02810">
    <property type="entry name" value="SEC-C"/>
    <property type="match status" value="1"/>
</dbReference>
<dbReference type="NCBIfam" id="TIGR00963">
    <property type="entry name" value="secA"/>
    <property type="match status" value="1"/>
</dbReference>
<dbReference type="EMBL" id="JAVRIC010000022">
    <property type="protein sequence ID" value="MDT0498481.1"/>
    <property type="molecule type" value="Genomic_DNA"/>
</dbReference>
<dbReference type="PANTHER" id="PTHR30612">
    <property type="entry name" value="SECA INNER MEMBRANE COMPONENT OF SEC PROTEIN SECRETION SYSTEM"/>
    <property type="match status" value="1"/>
</dbReference>
<keyword evidence="9 16" id="KW-0547">Nucleotide-binding</keyword>
<evidence type="ECO:0000256" key="8">
    <source>
        <dbReference type="ARBA" id="ARBA00022723"/>
    </source>
</evidence>
<proteinExistence type="inferred from homology"/>
<dbReference type="Gene3D" id="1.10.3060.10">
    <property type="entry name" value="Helical scaffold and wing domains of SecA"/>
    <property type="match status" value="1"/>
</dbReference>
<dbReference type="Gene3D" id="3.40.50.300">
    <property type="entry name" value="P-loop containing nucleotide triphosphate hydrolases"/>
    <property type="match status" value="2"/>
</dbReference>
<evidence type="ECO:0000256" key="12">
    <source>
        <dbReference type="ARBA" id="ARBA00022927"/>
    </source>
</evidence>
<keyword evidence="12 16" id="KW-0653">Protein transport</keyword>
<evidence type="ECO:0000256" key="5">
    <source>
        <dbReference type="ARBA" id="ARBA00022475"/>
    </source>
</evidence>
<dbReference type="Pfam" id="PF01043">
    <property type="entry name" value="SecA_PP_bind"/>
    <property type="match status" value="1"/>
</dbReference>
<dbReference type="InterPro" id="IPR036266">
    <property type="entry name" value="SecA_Wing/Scaffold_sf"/>
</dbReference>
<dbReference type="InterPro" id="IPR044722">
    <property type="entry name" value="SecA_SF2_C"/>
</dbReference>
<keyword evidence="6 16" id="KW-0963">Cytoplasm</keyword>
<dbReference type="NCBIfam" id="NF009538">
    <property type="entry name" value="PRK12904.1"/>
    <property type="match status" value="1"/>
</dbReference>
<feature type="domain" description="Helicase ATP-binding" evidence="19">
    <location>
        <begin position="89"/>
        <end position="248"/>
    </location>
</feature>
<dbReference type="EC" id="7.4.2.8" evidence="16"/>
<feature type="compositionally biased region" description="Basic and acidic residues" evidence="18">
    <location>
        <begin position="899"/>
        <end position="909"/>
    </location>
</feature>
<comment type="catalytic activity">
    <reaction evidence="16">
        <text>ATP + H2O + cellular proteinSide 1 = ADP + phosphate + cellular proteinSide 2.</text>
        <dbReference type="EC" id="7.4.2.8"/>
    </reaction>
</comment>
<evidence type="ECO:0000256" key="13">
    <source>
        <dbReference type="ARBA" id="ARBA00022967"/>
    </source>
</evidence>
<protein>
    <recommendedName>
        <fullName evidence="16 17">Protein translocase subunit SecA</fullName>
        <ecNumber evidence="16">7.4.2.8</ecNumber>
    </recommendedName>
</protein>
<dbReference type="InterPro" id="IPR011115">
    <property type="entry name" value="SecA_DEAD"/>
</dbReference>
<name>A0ABU2WMD2_9GAMM</name>
<dbReference type="SUPFAM" id="SSF52540">
    <property type="entry name" value="P-loop containing nucleoside triphosphate hydrolases"/>
    <property type="match status" value="2"/>
</dbReference>
<dbReference type="InterPro" id="IPR014001">
    <property type="entry name" value="Helicase_ATP-bd"/>
</dbReference>
<dbReference type="PROSITE" id="PS51194">
    <property type="entry name" value="HELICASE_CTER"/>
    <property type="match status" value="1"/>
</dbReference>
<dbReference type="SMART" id="SM00957">
    <property type="entry name" value="SecA_DEAD"/>
    <property type="match status" value="1"/>
</dbReference>
<evidence type="ECO:0000256" key="2">
    <source>
        <dbReference type="ARBA" id="ARBA00004170"/>
    </source>
</evidence>
<comment type="subunit">
    <text evidence="16">Monomer and homodimer. Part of the essential Sec protein translocation apparatus which comprises SecA, SecYEG and auxiliary proteins SecDF-YajC and YidC.</text>
</comment>
<evidence type="ECO:0000256" key="10">
    <source>
        <dbReference type="ARBA" id="ARBA00022833"/>
    </source>
</evidence>
<dbReference type="InterPro" id="IPR011130">
    <property type="entry name" value="SecA_preprotein_X-link_dom"/>
</dbReference>
<feature type="compositionally biased region" description="Pro residues" evidence="18">
    <location>
        <begin position="863"/>
        <end position="878"/>
    </location>
</feature>
<dbReference type="InterPro" id="IPR004027">
    <property type="entry name" value="SEC_C_motif"/>
</dbReference>
<comment type="function">
    <text evidence="16">Part of the Sec protein translocase complex. Interacts with the SecYEG preprotein conducting channel. Has a central role in coupling the hydrolysis of ATP to the transfer of proteins into and across the cell membrane, serving both as a receptor for the preprotein-SecB complex and as an ATP-driven molecular motor driving the stepwise translocation of polypeptide chains across the membrane.</text>
</comment>